<dbReference type="CDD" id="cd04465">
    <property type="entry name" value="S1_RPS1_repeat_ec2_hs2"/>
    <property type="match status" value="1"/>
</dbReference>
<dbReference type="NCBIfam" id="NF004954">
    <property type="entry name" value="PRK06299.1-4"/>
    <property type="match status" value="1"/>
</dbReference>
<dbReference type="SMART" id="SM00316">
    <property type="entry name" value="S1"/>
    <property type="match status" value="6"/>
</dbReference>
<dbReference type="Gene3D" id="2.40.50.140">
    <property type="entry name" value="Nucleic acid-binding proteins"/>
    <property type="match status" value="6"/>
</dbReference>
<dbReference type="GO" id="GO:0005840">
    <property type="term" value="C:ribosome"/>
    <property type="evidence" value="ECO:0007669"/>
    <property type="project" value="UniProtKB-KW"/>
</dbReference>
<comment type="function">
    <text evidence="6">Binds mRNA; thus facilitating recognition of the initiation point. It is needed to translate mRNA with a short Shine-Dalgarno (SD) purine-rich sequence.</text>
</comment>
<dbReference type="EMBL" id="BMLY01000001">
    <property type="protein sequence ID" value="GGP24582.1"/>
    <property type="molecule type" value="Genomic_DNA"/>
</dbReference>
<dbReference type="PANTHER" id="PTHR10724">
    <property type="entry name" value="30S RIBOSOMAL PROTEIN S1"/>
    <property type="match status" value="1"/>
</dbReference>
<dbReference type="InterPro" id="IPR035104">
    <property type="entry name" value="Ribosomal_protein_S1-like"/>
</dbReference>
<sequence>MLEPFIHMTTATFNDSMESFAALFEESLTRQEMRAGEVITAEVVGIDNNFVTVNAGLKSESLIPLEEFKNDNGEVEVKVGDFVPVAIDSLENGYGETKLSREKAKRLAAWIELEDTLEKGLVMTGVISGKVKGGLTVMVNGLRAFLPGSLVDIRPVKDTTPFEGKQIEFKVIKLDRKRNNVVVSRRAVLEESLGEERQKLLETLREGAVVKGIVKNITDYGAFVDLGGIDGLLHITDLAWRRVKHPSEVLAVGDEVEAKVLKFDQEKNRVSLGLKQLGEDPWVGLSRRYPQGTRLFGKVTNLTDYGAFVEIEQGIEGLVHVSEMDWTNKNVHPSKVVALGDEVEVMILDIDEEKRRISLGMKQCMANPWDEFAENFKKGDKLKGAIKSITDFGVFVGLPGGIDGLVHLSDLSWNVAGEEAVRNFKKGDEVEAVVLSIDVDKERISLGIKQLEGDPFNNYVGSSDKGAIVKGTVKSLDAKGAVIGLTEEVEGYLRATEVSRDRVEDIRSVLKEGDEVEAMIINVDRKNRSINLSIKAKDMGDEKDAMSRLSNTADAGNAGTTSLGALLKAKLSGSNE</sequence>
<proteinExistence type="inferred from homology"/>
<comment type="caution">
    <text evidence="8">The sequence shown here is derived from an EMBL/GenBank/DDBJ whole genome shotgun (WGS) entry which is preliminary data.</text>
</comment>
<keyword evidence="2" id="KW-0677">Repeat</keyword>
<keyword evidence="4 6" id="KW-0689">Ribosomal protein</keyword>
<dbReference type="PROSITE" id="PS50126">
    <property type="entry name" value="S1"/>
    <property type="match status" value="6"/>
</dbReference>
<evidence type="ECO:0000256" key="3">
    <source>
        <dbReference type="ARBA" id="ARBA00022884"/>
    </source>
</evidence>
<evidence type="ECO:0000256" key="5">
    <source>
        <dbReference type="ARBA" id="ARBA00023274"/>
    </source>
</evidence>
<keyword evidence="5 6" id="KW-0687">Ribonucleoprotein</keyword>
<evidence type="ECO:0000256" key="2">
    <source>
        <dbReference type="ARBA" id="ARBA00022737"/>
    </source>
</evidence>
<feature type="domain" description="S1 motif" evidence="7">
    <location>
        <begin position="292"/>
        <end position="362"/>
    </location>
</feature>
<dbReference type="PRINTS" id="PR00681">
    <property type="entry name" value="RIBOSOMALS1"/>
</dbReference>
<evidence type="ECO:0000313" key="8">
    <source>
        <dbReference type="EMBL" id="GGP24582.1"/>
    </source>
</evidence>
<dbReference type="NCBIfam" id="TIGR00717">
    <property type="entry name" value="rpsA"/>
    <property type="match status" value="1"/>
</dbReference>
<evidence type="ECO:0000256" key="4">
    <source>
        <dbReference type="ARBA" id="ARBA00022980"/>
    </source>
</evidence>
<dbReference type="CDD" id="cd05689">
    <property type="entry name" value="S1_RPS1_repeat_ec4"/>
    <property type="match status" value="1"/>
</dbReference>
<accession>A0ABQ2PG63</accession>
<protein>
    <recommendedName>
        <fullName evidence="6">30S ribosomal protein S1</fullName>
    </recommendedName>
</protein>
<gene>
    <name evidence="8" type="primary">rpsA</name>
    <name evidence="8" type="ORF">GCM10010971_04010</name>
</gene>
<feature type="domain" description="S1 motif" evidence="7">
    <location>
        <begin position="466"/>
        <end position="535"/>
    </location>
</feature>
<dbReference type="PIRSF" id="PIRSF002111">
    <property type="entry name" value="RpsA"/>
    <property type="match status" value="1"/>
</dbReference>
<evidence type="ECO:0000313" key="9">
    <source>
        <dbReference type="Proteomes" id="UP000621859"/>
    </source>
</evidence>
<evidence type="ECO:0000259" key="7">
    <source>
        <dbReference type="PROSITE" id="PS50126"/>
    </source>
</evidence>
<evidence type="ECO:0000256" key="6">
    <source>
        <dbReference type="PIRNR" id="PIRNR002111"/>
    </source>
</evidence>
<feature type="domain" description="S1 motif" evidence="7">
    <location>
        <begin position="120"/>
        <end position="186"/>
    </location>
</feature>
<feature type="domain" description="S1 motif" evidence="7">
    <location>
        <begin position="379"/>
        <end position="449"/>
    </location>
</feature>
<feature type="domain" description="S1 motif" evidence="7">
    <location>
        <begin position="207"/>
        <end position="275"/>
    </location>
</feature>
<dbReference type="CDD" id="cd05691">
    <property type="entry name" value="S1_RPS1_repeat_ec6"/>
    <property type="match status" value="1"/>
</dbReference>
<organism evidence="8 9">
    <name type="scientific">Silvimonas amylolytica</name>
    <dbReference type="NCBI Taxonomy" id="449663"/>
    <lineage>
        <taxon>Bacteria</taxon>
        <taxon>Pseudomonadati</taxon>
        <taxon>Pseudomonadota</taxon>
        <taxon>Betaproteobacteria</taxon>
        <taxon>Neisseriales</taxon>
        <taxon>Chitinibacteraceae</taxon>
        <taxon>Silvimonas</taxon>
    </lineage>
</organism>
<keyword evidence="9" id="KW-1185">Reference proteome</keyword>
<dbReference type="Proteomes" id="UP000621859">
    <property type="component" value="Unassembled WGS sequence"/>
</dbReference>
<dbReference type="NCBIfam" id="NF004952">
    <property type="entry name" value="PRK06299.1-2"/>
    <property type="match status" value="1"/>
</dbReference>
<comment type="similarity">
    <text evidence="1 6">Belongs to the bacterial ribosomal protein bS1 family.</text>
</comment>
<dbReference type="SUPFAM" id="SSF50249">
    <property type="entry name" value="Nucleic acid-binding proteins"/>
    <property type="match status" value="6"/>
</dbReference>
<evidence type="ECO:0000256" key="1">
    <source>
        <dbReference type="ARBA" id="ARBA00006767"/>
    </source>
</evidence>
<dbReference type="InterPro" id="IPR050437">
    <property type="entry name" value="Ribos_protein_bS1-like"/>
</dbReference>
<feature type="domain" description="S1 motif" evidence="7">
    <location>
        <begin position="36"/>
        <end position="102"/>
    </location>
</feature>
<dbReference type="CDD" id="cd05687">
    <property type="entry name" value="S1_RPS1_repeat_ec1_hs1"/>
    <property type="match status" value="1"/>
</dbReference>
<dbReference type="Pfam" id="PF00575">
    <property type="entry name" value="S1"/>
    <property type="match status" value="6"/>
</dbReference>
<reference evidence="9" key="1">
    <citation type="journal article" date="2019" name="Int. J. Syst. Evol. Microbiol.">
        <title>The Global Catalogue of Microorganisms (GCM) 10K type strain sequencing project: providing services to taxonomists for standard genome sequencing and annotation.</title>
        <authorList>
            <consortium name="The Broad Institute Genomics Platform"/>
            <consortium name="The Broad Institute Genome Sequencing Center for Infectious Disease"/>
            <person name="Wu L."/>
            <person name="Ma J."/>
        </authorList>
    </citation>
    <scope>NUCLEOTIDE SEQUENCE [LARGE SCALE GENOMIC DNA]</scope>
    <source>
        <strain evidence="9">CGMCC 1.8860</strain>
    </source>
</reference>
<dbReference type="InterPro" id="IPR012340">
    <property type="entry name" value="NA-bd_OB-fold"/>
</dbReference>
<dbReference type="InterPro" id="IPR000110">
    <property type="entry name" value="Ribosomal_bS1"/>
</dbReference>
<keyword evidence="3 6" id="KW-0694">RNA-binding</keyword>
<name>A0ABQ2PG63_9NEIS</name>
<dbReference type="PANTHER" id="PTHR10724:SF7">
    <property type="entry name" value="SMALL RIBOSOMAL SUBUNIT PROTEIN BS1C"/>
    <property type="match status" value="1"/>
</dbReference>
<dbReference type="CDD" id="cd05688">
    <property type="entry name" value="S1_RPS1_repeat_ec3"/>
    <property type="match status" value="1"/>
</dbReference>
<dbReference type="InterPro" id="IPR003029">
    <property type="entry name" value="S1_domain"/>
</dbReference>